<proteinExistence type="predicted"/>
<organism evidence="1">
    <name type="scientific">Anguilla anguilla</name>
    <name type="common">European freshwater eel</name>
    <name type="synonym">Muraena anguilla</name>
    <dbReference type="NCBI Taxonomy" id="7936"/>
    <lineage>
        <taxon>Eukaryota</taxon>
        <taxon>Metazoa</taxon>
        <taxon>Chordata</taxon>
        <taxon>Craniata</taxon>
        <taxon>Vertebrata</taxon>
        <taxon>Euteleostomi</taxon>
        <taxon>Actinopterygii</taxon>
        <taxon>Neopterygii</taxon>
        <taxon>Teleostei</taxon>
        <taxon>Anguilliformes</taxon>
        <taxon>Anguillidae</taxon>
        <taxon>Anguilla</taxon>
    </lineage>
</organism>
<dbReference type="EMBL" id="GBXM01099259">
    <property type="protein sequence ID" value="JAH09318.1"/>
    <property type="molecule type" value="Transcribed_RNA"/>
</dbReference>
<dbReference type="AlphaFoldDB" id="A0A0E9PZN4"/>
<name>A0A0E9PZN4_ANGAN</name>
<accession>A0A0E9PZN4</accession>
<sequence length="24" mass="2852">MTRMFLVNKIIINLNNLNVLKHVL</sequence>
<reference evidence="1" key="2">
    <citation type="journal article" date="2015" name="Fish Shellfish Immunol.">
        <title>Early steps in the European eel (Anguilla anguilla)-Vibrio vulnificus interaction in the gills: Role of the RtxA13 toxin.</title>
        <authorList>
            <person name="Callol A."/>
            <person name="Pajuelo D."/>
            <person name="Ebbesson L."/>
            <person name="Teles M."/>
            <person name="MacKenzie S."/>
            <person name="Amaro C."/>
        </authorList>
    </citation>
    <scope>NUCLEOTIDE SEQUENCE</scope>
</reference>
<protein>
    <submittedName>
        <fullName evidence="1">Uncharacterized protein</fullName>
    </submittedName>
</protein>
<reference evidence="1" key="1">
    <citation type="submission" date="2014-11" db="EMBL/GenBank/DDBJ databases">
        <authorList>
            <person name="Amaro Gonzalez C."/>
        </authorList>
    </citation>
    <scope>NUCLEOTIDE SEQUENCE</scope>
</reference>
<evidence type="ECO:0000313" key="1">
    <source>
        <dbReference type="EMBL" id="JAH09318.1"/>
    </source>
</evidence>